<organism evidence="1 2">
    <name type="scientific">Caerostris extrusa</name>
    <name type="common">Bark spider</name>
    <name type="synonym">Caerostris bankana</name>
    <dbReference type="NCBI Taxonomy" id="172846"/>
    <lineage>
        <taxon>Eukaryota</taxon>
        <taxon>Metazoa</taxon>
        <taxon>Ecdysozoa</taxon>
        <taxon>Arthropoda</taxon>
        <taxon>Chelicerata</taxon>
        <taxon>Arachnida</taxon>
        <taxon>Araneae</taxon>
        <taxon>Araneomorphae</taxon>
        <taxon>Entelegynae</taxon>
        <taxon>Araneoidea</taxon>
        <taxon>Araneidae</taxon>
        <taxon>Caerostris</taxon>
    </lineage>
</organism>
<evidence type="ECO:0000313" key="2">
    <source>
        <dbReference type="Proteomes" id="UP001054945"/>
    </source>
</evidence>
<gene>
    <name evidence="1" type="ORF">CEXT_65341</name>
</gene>
<dbReference type="AlphaFoldDB" id="A0AAV4V3M7"/>
<comment type="caution">
    <text evidence="1">The sequence shown here is derived from an EMBL/GenBank/DDBJ whole genome shotgun (WGS) entry which is preliminary data.</text>
</comment>
<name>A0AAV4V3M7_CAEEX</name>
<dbReference type="EMBL" id="BPLR01013892">
    <property type="protein sequence ID" value="GIY64529.1"/>
    <property type="molecule type" value="Genomic_DNA"/>
</dbReference>
<dbReference type="Proteomes" id="UP001054945">
    <property type="component" value="Unassembled WGS sequence"/>
</dbReference>
<accession>A0AAV4V3M7</accession>
<protein>
    <submittedName>
        <fullName evidence="1">Uncharacterized protein</fullName>
    </submittedName>
</protein>
<reference evidence="1 2" key="1">
    <citation type="submission" date="2021-06" db="EMBL/GenBank/DDBJ databases">
        <title>Caerostris extrusa draft genome.</title>
        <authorList>
            <person name="Kono N."/>
            <person name="Arakawa K."/>
        </authorList>
    </citation>
    <scope>NUCLEOTIDE SEQUENCE [LARGE SCALE GENOMIC DNA]</scope>
</reference>
<sequence>MYFWSWGYLKPQVYTPLNPSSLTQQKDVICHKTTSSHPDMRDTNCECCDFQDSECNSCDSRQSGTVKRCAMEHL</sequence>
<keyword evidence="2" id="KW-1185">Reference proteome</keyword>
<proteinExistence type="predicted"/>
<evidence type="ECO:0000313" key="1">
    <source>
        <dbReference type="EMBL" id="GIY64529.1"/>
    </source>
</evidence>